<dbReference type="Proteomes" id="UP001589775">
    <property type="component" value="Unassembled WGS sequence"/>
</dbReference>
<keyword evidence="2" id="KW-0472">Membrane</keyword>
<dbReference type="RefSeq" id="WP_378385911.1">
    <property type="nucleotide sequence ID" value="NZ_JBHLWM010000003.1"/>
</dbReference>
<protein>
    <submittedName>
        <fullName evidence="3">DUF2946 domain-containing protein</fullName>
    </submittedName>
</protein>
<keyword evidence="4" id="KW-1185">Reference proteome</keyword>
<dbReference type="EMBL" id="JBHLWM010000003">
    <property type="protein sequence ID" value="MFC0240231.1"/>
    <property type="molecule type" value="Genomic_DNA"/>
</dbReference>
<sequence length="119" mass="12712">MQLRRVLPVFFVALWVQIFAPIGVYFAEAGERTSGLFTTAICHADDASTDQGSQPGRAAAPCVLCCLAAVTGPIDTPLFSVQAMPPRSFARVVWREQTPARTQGRGSSGTQARAPPTFS</sequence>
<organism evidence="3 4">
    <name type="scientific">Rhodopseudomonas telluris</name>
    <dbReference type="NCBI Taxonomy" id="644215"/>
    <lineage>
        <taxon>Bacteria</taxon>
        <taxon>Pseudomonadati</taxon>
        <taxon>Pseudomonadota</taxon>
        <taxon>Alphaproteobacteria</taxon>
        <taxon>Hyphomicrobiales</taxon>
        <taxon>Nitrobacteraceae</taxon>
        <taxon>Rhodopseudomonas</taxon>
    </lineage>
</organism>
<gene>
    <name evidence="3" type="ORF">ACFFJ6_07115</name>
</gene>
<accession>A0ABV6EQN6</accession>
<name>A0ABV6EQN6_9BRAD</name>
<evidence type="ECO:0000256" key="1">
    <source>
        <dbReference type="SAM" id="MobiDB-lite"/>
    </source>
</evidence>
<keyword evidence="2" id="KW-1133">Transmembrane helix</keyword>
<dbReference type="InterPro" id="IPR021333">
    <property type="entry name" value="DUF2946"/>
</dbReference>
<feature type="transmembrane region" description="Helical" evidence="2">
    <location>
        <begin position="6"/>
        <end position="27"/>
    </location>
</feature>
<proteinExistence type="predicted"/>
<evidence type="ECO:0000313" key="4">
    <source>
        <dbReference type="Proteomes" id="UP001589775"/>
    </source>
</evidence>
<dbReference type="Pfam" id="PF11162">
    <property type="entry name" value="DUF2946"/>
    <property type="match status" value="1"/>
</dbReference>
<evidence type="ECO:0000256" key="2">
    <source>
        <dbReference type="SAM" id="Phobius"/>
    </source>
</evidence>
<keyword evidence="2" id="KW-0812">Transmembrane</keyword>
<comment type="caution">
    <text evidence="3">The sequence shown here is derived from an EMBL/GenBank/DDBJ whole genome shotgun (WGS) entry which is preliminary data.</text>
</comment>
<evidence type="ECO:0000313" key="3">
    <source>
        <dbReference type="EMBL" id="MFC0240231.1"/>
    </source>
</evidence>
<feature type="region of interest" description="Disordered" evidence="1">
    <location>
        <begin position="95"/>
        <end position="119"/>
    </location>
</feature>
<feature type="compositionally biased region" description="Polar residues" evidence="1">
    <location>
        <begin position="99"/>
        <end position="111"/>
    </location>
</feature>
<reference evidence="3 4" key="1">
    <citation type="submission" date="2024-09" db="EMBL/GenBank/DDBJ databases">
        <authorList>
            <person name="Sun Q."/>
            <person name="Mori K."/>
        </authorList>
    </citation>
    <scope>NUCLEOTIDE SEQUENCE [LARGE SCALE GENOMIC DNA]</scope>
    <source>
        <strain evidence="3 4">KCTC 23279</strain>
    </source>
</reference>